<dbReference type="RefSeq" id="WP_097068654.1">
    <property type="nucleotide sequence ID" value="NZ_OBMT01000001.1"/>
</dbReference>
<dbReference type="AlphaFoldDB" id="A0A285RLX1"/>
<dbReference type="EMBL" id="OBMT01000001">
    <property type="protein sequence ID" value="SOB94874.1"/>
    <property type="molecule type" value="Genomic_DNA"/>
</dbReference>
<evidence type="ECO:0008006" key="3">
    <source>
        <dbReference type="Google" id="ProtNLM"/>
    </source>
</evidence>
<protein>
    <recommendedName>
        <fullName evidence="3">AAA domain-containing protein</fullName>
    </recommendedName>
</protein>
<dbReference type="Proteomes" id="UP000219111">
    <property type="component" value="Unassembled WGS sequence"/>
</dbReference>
<sequence length="155" mass="17624">MYYWAVIGKDKTRKSTTIYSLSGANRIQTAWELMVHGERKIAYVDHSSAQERTDRNTPEMLIAALREAKEANPNLSHAMLAFHHRRNGWPDAVAYLEALKENYWECIGIVMTSPNAQTSQWIEENLPEVSVTEMQALPRDPSNHIANSVRGAWGL</sequence>
<proteinExistence type="predicted"/>
<gene>
    <name evidence="1" type="ORF">SAMN05877831_101679</name>
</gene>
<accession>A0A285RLX1</accession>
<reference evidence="2" key="1">
    <citation type="submission" date="2017-08" db="EMBL/GenBank/DDBJ databases">
        <authorList>
            <person name="Varghese N."/>
            <person name="Submissions S."/>
        </authorList>
    </citation>
    <scope>NUCLEOTIDE SEQUENCE [LARGE SCALE GENOMIC DNA]</scope>
    <source>
        <strain evidence="2">JA276</strain>
    </source>
</reference>
<keyword evidence="2" id="KW-1185">Reference proteome</keyword>
<name>A0A285RLX1_9RHOB</name>
<organism evidence="1 2">
    <name type="scientific">Rhodobacter maris</name>
    <dbReference type="NCBI Taxonomy" id="446682"/>
    <lineage>
        <taxon>Bacteria</taxon>
        <taxon>Pseudomonadati</taxon>
        <taxon>Pseudomonadota</taxon>
        <taxon>Alphaproteobacteria</taxon>
        <taxon>Rhodobacterales</taxon>
        <taxon>Rhodobacter group</taxon>
        <taxon>Rhodobacter</taxon>
    </lineage>
</organism>
<evidence type="ECO:0000313" key="2">
    <source>
        <dbReference type="Proteomes" id="UP000219111"/>
    </source>
</evidence>
<evidence type="ECO:0000313" key="1">
    <source>
        <dbReference type="EMBL" id="SOB94874.1"/>
    </source>
</evidence>
<dbReference type="OrthoDB" id="9785638at2"/>